<evidence type="ECO:0000256" key="3">
    <source>
        <dbReference type="ARBA" id="ARBA00022519"/>
    </source>
</evidence>
<keyword evidence="4 9" id="KW-0132">Cell division</keyword>
<evidence type="ECO:0000256" key="7">
    <source>
        <dbReference type="ARBA" id="ARBA00023136"/>
    </source>
</evidence>
<dbReference type="AlphaFoldDB" id="A0A163B7P1"/>
<dbReference type="OrthoDB" id="9790370at2"/>
<dbReference type="Gene3D" id="3.10.20.310">
    <property type="entry name" value="membrane protein fhac"/>
    <property type="match status" value="1"/>
</dbReference>
<evidence type="ECO:0000256" key="6">
    <source>
        <dbReference type="ARBA" id="ARBA00022989"/>
    </source>
</evidence>
<organism evidence="11 12">
    <name type="scientific">Crenobacter luteus</name>
    <dbReference type="NCBI Taxonomy" id="1452487"/>
    <lineage>
        <taxon>Bacteria</taxon>
        <taxon>Pseudomonadati</taxon>
        <taxon>Pseudomonadota</taxon>
        <taxon>Betaproteobacteria</taxon>
        <taxon>Neisseriales</taxon>
        <taxon>Neisseriaceae</taxon>
        <taxon>Crenobacter</taxon>
    </lineage>
</organism>
<keyword evidence="12" id="KW-1185">Reference proteome</keyword>
<dbReference type="InterPro" id="IPR005548">
    <property type="entry name" value="Cell_div_FtsQ/DivIB_C"/>
</dbReference>
<evidence type="ECO:0000256" key="5">
    <source>
        <dbReference type="ARBA" id="ARBA00022692"/>
    </source>
</evidence>
<dbReference type="GO" id="GO:0090529">
    <property type="term" value="P:cell septum assembly"/>
    <property type="evidence" value="ECO:0007669"/>
    <property type="project" value="InterPro"/>
</dbReference>
<evidence type="ECO:0000256" key="8">
    <source>
        <dbReference type="ARBA" id="ARBA00023306"/>
    </source>
</evidence>
<name>A0A163B7P1_9NEIS</name>
<evidence type="ECO:0000256" key="1">
    <source>
        <dbReference type="ARBA" id="ARBA00004370"/>
    </source>
</evidence>
<comment type="function">
    <text evidence="9">Essential cell division protein. May link together the upstream cell division proteins, which are predominantly cytoplasmic, with the downstream cell division proteins, which are predominantly periplasmic. May control correct divisome assembly.</text>
</comment>
<sequence length="248" mass="27559">MWDNHRALGSLANFLLLASLFMLLYAGGVWLVHSPWFPVKKIQIDGALRKVTPEQLKYIAAHELSGTFFTLDIDKTRAAFEKLPWVREAQVRRRWPDTLEISVVEHEAMARWGGSGLISTQSVWFDAASDAKLPVFYGPPGSEKEMGAMLGQLRAALAPSGLKPAVLTLSARRAWRVELDNGVKLELGRGDVLARAERFARHWKGSLAALGYRIETVDMRYPNGFAVRIPDYKGAAGKRTQITAGATR</sequence>
<keyword evidence="7 9" id="KW-0472">Membrane</keyword>
<dbReference type="GO" id="GO:0032153">
    <property type="term" value="C:cell division site"/>
    <property type="evidence" value="ECO:0007669"/>
    <property type="project" value="UniProtKB-UniRule"/>
</dbReference>
<proteinExistence type="inferred from homology"/>
<dbReference type="Proteomes" id="UP000076625">
    <property type="component" value="Unassembled WGS sequence"/>
</dbReference>
<keyword evidence="5 9" id="KW-0812">Transmembrane</keyword>
<dbReference type="Pfam" id="PF08478">
    <property type="entry name" value="POTRA_1"/>
    <property type="match status" value="1"/>
</dbReference>
<feature type="transmembrane region" description="Helical" evidence="9">
    <location>
        <begin position="12"/>
        <end position="32"/>
    </location>
</feature>
<keyword evidence="8 9" id="KW-0131">Cell cycle</keyword>
<dbReference type="GO" id="GO:0043093">
    <property type="term" value="P:FtsZ-dependent cytokinesis"/>
    <property type="evidence" value="ECO:0007669"/>
    <property type="project" value="UniProtKB-UniRule"/>
</dbReference>
<dbReference type="PROSITE" id="PS51779">
    <property type="entry name" value="POTRA"/>
    <property type="match status" value="1"/>
</dbReference>
<keyword evidence="2 9" id="KW-1003">Cell membrane</keyword>
<dbReference type="InterPro" id="IPR045335">
    <property type="entry name" value="FtsQ_C_sf"/>
</dbReference>
<dbReference type="InterPro" id="IPR026579">
    <property type="entry name" value="FtsQ"/>
</dbReference>
<dbReference type="STRING" id="1452487.AVW16_03725"/>
<comment type="subunit">
    <text evidence="9">Part of a complex composed of FtsB, FtsL and FtsQ.</text>
</comment>
<keyword evidence="6 9" id="KW-1133">Transmembrane helix</keyword>
<dbReference type="PANTHER" id="PTHR35851:SF1">
    <property type="entry name" value="CELL DIVISION PROTEIN FTSQ"/>
    <property type="match status" value="1"/>
</dbReference>
<reference evidence="12" key="1">
    <citation type="submission" date="2016-01" db="EMBL/GenBank/DDBJ databases">
        <title>Draft genome of Chromobacterium sp. F49.</title>
        <authorList>
            <person name="Hong K.W."/>
        </authorList>
    </citation>
    <scope>NUCLEOTIDE SEQUENCE [LARGE SCALE GENOMIC DNA]</scope>
    <source>
        <strain evidence="12">CN10</strain>
    </source>
</reference>
<evidence type="ECO:0000256" key="4">
    <source>
        <dbReference type="ARBA" id="ARBA00022618"/>
    </source>
</evidence>
<evidence type="ECO:0000313" key="12">
    <source>
        <dbReference type="Proteomes" id="UP000076625"/>
    </source>
</evidence>
<dbReference type="PANTHER" id="PTHR35851">
    <property type="entry name" value="CELL DIVISION PROTEIN FTSQ"/>
    <property type="match status" value="1"/>
</dbReference>
<dbReference type="EMBL" id="LQQU01000060">
    <property type="protein sequence ID" value="KZE24937.1"/>
    <property type="molecule type" value="Genomic_DNA"/>
</dbReference>
<dbReference type="GO" id="GO:0005886">
    <property type="term" value="C:plasma membrane"/>
    <property type="evidence" value="ECO:0007669"/>
    <property type="project" value="UniProtKB-SubCell"/>
</dbReference>
<comment type="similarity">
    <text evidence="9">Belongs to the FtsQ/DivIB family. FtsQ subfamily.</text>
</comment>
<protein>
    <recommendedName>
        <fullName evidence="9">Cell division protein FtsQ</fullName>
    </recommendedName>
</protein>
<evidence type="ECO:0000259" key="10">
    <source>
        <dbReference type="PROSITE" id="PS51779"/>
    </source>
</evidence>
<evidence type="ECO:0000256" key="2">
    <source>
        <dbReference type="ARBA" id="ARBA00022475"/>
    </source>
</evidence>
<accession>A0A163B7P1</accession>
<comment type="caution">
    <text evidence="11">The sequence shown here is derived from an EMBL/GenBank/DDBJ whole genome shotgun (WGS) entry which is preliminary data.</text>
</comment>
<keyword evidence="3 9" id="KW-0997">Cell inner membrane</keyword>
<dbReference type="InterPro" id="IPR034746">
    <property type="entry name" value="POTRA"/>
</dbReference>
<feature type="domain" description="POTRA" evidence="10">
    <location>
        <begin position="37"/>
        <end position="106"/>
    </location>
</feature>
<comment type="subcellular location">
    <subcellularLocation>
        <location evidence="9">Cell inner membrane</location>
        <topology evidence="9">Single-pass type II membrane protein</topology>
    </subcellularLocation>
    <subcellularLocation>
        <location evidence="1">Membrane</location>
    </subcellularLocation>
    <text evidence="9">Localizes to the division septum.</text>
</comment>
<dbReference type="Pfam" id="PF03799">
    <property type="entry name" value="FtsQ_DivIB_C"/>
    <property type="match status" value="1"/>
</dbReference>
<dbReference type="HAMAP" id="MF_00911">
    <property type="entry name" value="FtsQ_subfam"/>
    <property type="match status" value="1"/>
</dbReference>
<dbReference type="InterPro" id="IPR013685">
    <property type="entry name" value="POTRA_FtsQ_type"/>
</dbReference>
<dbReference type="RefSeq" id="WP_066614845.1">
    <property type="nucleotide sequence ID" value="NZ_LQQU01000060.1"/>
</dbReference>
<gene>
    <name evidence="9" type="primary">ftsQ</name>
    <name evidence="11" type="ORF">AVW16_03725</name>
</gene>
<evidence type="ECO:0000256" key="9">
    <source>
        <dbReference type="HAMAP-Rule" id="MF_00911"/>
    </source>
</evidence>
<evidence type="ECO:0000313" key="11">
    <source>
        <dbReference type="EMBL" id="KZE24937.1"/>
    </source>
</evidence>
<dbReference type="Gene3D" id="3.40.50.11690">
    <property type="entry name" value="Cell division protein FtsQ/DivIB"/>
    <property type="match status" value="1"/>
</dbReference>